<protein>
    <submittedName>
        <fullName evidence="2">Phage_rel_nuc, putative phage-type endonuclease</fullName>
    </submittedName>
</protein>
<dbReference type="EMBL" id="LR798310">
    <property type="protein sequence ID" value="CAB5222818.1"/>
    <property type="molecule type" value="Genomic_DNA"/>
</dbReference>
<reference evidence="2" key="1">
    <citation type="submission" date="2020-05" db="EMBL/GenBank/DDBJ databases">
        <authorList>
            <person name="Chiriac C."/>
            <person name="Salcher M."/>
            <person name="Ghai R."/>
            <person name="Kavagutti S V."/>
        </authorList>
    </citation>
    <scope>NUCLEOTIDE SEQUENCE</scope>
</reference>
<evidence type="ECO:0000313" key="2">
    <source>
        <dbReference type="EMBL" id="CAB5222818.1"/>
    </source>
</evidence>
<dbReference type="GO" id="GO:0004519">
    <property type="term" value="F:endonuclease activity"/>
    <property type="evidence" value="ECO:0007669"/>
    <property type="project" value="UniProtKB-KW"/>
</dbReference>
<keyword evidence="2" id="KW-0540">Nuclease</keyword>
<keyword evidence="2" id="KW-0378">Hydrolase</keyword>
<gene>
    <name evidence="2" type="ORF">UFOVP367_42</name>
</gene>
<dbReference type="InterPro" id="IPR051703">
    <property type="entry name" value="NF-kappa-B_Signaling_Reg"/>
</dbReference>
<evidence type="ECO:0000259" key="1">
    <source>
        <dbReference type="Pfam" id="PF09588"/>
    </source>
</evidence>
<name>A0A6J7X161_9CAUD</name>
<dbReference type="Gene3D" id="3.90.320.10">
    <property type="match status" value="1"/>
</dbReference>
<proteinExistence type="predicted"/>
<dbReference type="PANTHER" id="PTHR46609">
    <property type="entry name" value="EXONUCLEASE, PHAGE-TYPE/RECB, C-TERMINAL DOMAIN-CONTAINING PROTEIN"/>
    <property type="match status" value="1"/>
</dbReference>
<dbReference type="SUPFAM" id="SSF52980">
    <property type="entry name" value="Restriction endonuclease-like"/>
    <property type="match status" value="1"/>
</dbReference>
<dbReference type="Pfam" id="PF09588">
    <property type="entry name" value="YqaJ"/>
    <property type="match status" value="1"/>
</dbReference>
<organism evidence="2">
    <name type="scientific">uncultured Caudovirales phage</name>
    <dbReference type="NCBI Taxonomy" id="2100421"/>
    <lineage>
        <taxon>Viruses</taxon>
        <taxon>Duplodnaviria</taxon>
        <taxon>Heunggongvirae</taxon>
        <taxon>Uroviricota</taxon>
        <taxon>Caudoviricetes</taxon>
        <taxon>Peduoviridae</taxon>
        <taxon>Maltschvirus</taxon>
        <taxon>Maltschvirus maltsch</taxon>
    </lineage>
</organism>
<dbReference type="CDD" id="cd22343">
    <property type="entry name" value="PDDEXK_lambda_exonuclease-like"/>
    <property type="match status" value="1"/>
</dbReference>
<dbReference type="InterPro" id="IPR019080">
    <property type="entry name" value="YqaJ_viral_recombinase"/>
</dbReference>
<dbReference type="InterPro" id="IPR011335">
    <property type="entry name" value="Restrct_endonuc-II-like"/>
</dbReference>
<keyword evidence="2" id="KW-0255">Endonuclease</keyword>
<dbReference type="InterPro" id="IPR011604">
    <property type="entry name" value="PDDEXK-like_dom_sf"/>
</dbReference>
<dbReference type="PANTHER" id="PTHR46609:SF6">
    <property type="entry name" value="EXONUCLEASE, PHAGE-TYPE_RECB, C-TERMINAL DOMAIN-CONTAINING PROTEIN-RELATED"/>
    <property type="match status" value="1"/>
</dbReference>
<feature type="domain" description="YqaJ viral recombinase" evidence="1">
    <location>
        <begin position="17"/>
        <end position="156"/>
    </location>
</feature>
<sequence length="214" mass="24813">MILEERIIRDVIQGSPDWMALRIGRIGGSRISDLLTEGRSGESLTRRKYKNEIIREKLTGLKLTTYKTPAMQRGIDLEPIARAWYEVKHNVFVDQVAIVKHPTIKDAQCSPDGIVFNKNHLIEIKVPSPENHLDNILTGGKQLEQYIDQAMWQLACMPEMEFCELISFDPEMPDHLKGFVKRIYRDDEYIKNMEDKVILFLNEVETTINNLKEI</sequence>
<accession>A0A6J7X161</accession>